<dbReference type="InterPro" id="IPR036322">
    <property type="entry name" value="WD40_repeat_dom_sf"/>
</dbReference>
<feature type="region of interest" description="Disordered" evidence="8">
    <location>
        <begin position="491"/>
        <end position="517"/>
    </location>
</feature>
<dbReference type="Pfam" id="PF00400">
    <property type="entry name" value="WD40"/>
    <property type="match status" value="2"/>
</dbReference>
<feature type="compositionally biased region" description="Basic and acidic residues" evidence="8">
    <location>
        <begin position="505"/>
        <end position="515"/>
    </location>
</feature>
<evidence type="ECO:0000256" key="7">
    <source>
        <dbReference type="PROSITE-ProRule" id="PRU00221"/>
    </source>
</evidence>
<evidence type="ECO:0000256" key="8">
    <source>
        <dbReference type="SAM" id="MobiDB-lite"/>
    </source>
</evidence>
<protein>
    <submittedName>
        <fullName evidence="9">Uncharacterized protein</fullName>
    </submittedName>
</protein>
<evidence type="ECO:0000256" key="4">
    <source>
        <dbReference type="ARBA" id="ARBA00022694"/>
    </source>
</evidence>
<dbReference type="PROSITE" id="PS00678">
    <property type="entry name" value="WD_REPEATS_1"/>
    <property type="match status" value="1"/>
</dbReference>
<dbReference type="Gene3D" id="2.130.10.10">
    <property type="entry name" value="YVTN repeat-like/Quinoprotein amine dehydrogenase"/>
    <property type="match status" value="3"/>
</dbReference>
<evidence type="ECO:0000313" key="9">
    <source>
        <dbReference type="EMBL" id="RYO74542.1"/>
    </source>
</evidence>
<comment type="caution">
    <text evidence="9">The sequence shown here is derived from an EMBL/GenBank/DDBJ whole genome shotgun (WGS) entry which is preliminary data.</text>
</comment>
<dbReference type="PANTHER" id="PTHR14344:SF3">
    <property type="entry name" value="WD REPEAT-CONTAINING PROTEIN 6"/>
    <property type="match status" value="1"/>
</dbReference>
<keyword evidence="10" id="KW-1185">Reference proteome</keyword>
<dbReference type="AlphaFoldDB" id="A0A4Q4SS59"/>
<evidence type="ECO:0000313" key="10">
    <source>
        <dbReference type="Proteomes" id="UP000293360"/>
    </source>
</evidence>
<organism evidence="9 10">
    <name type="scientific">Monosporascus ibericus</name>
    <dbReference type="NCBI Taxonomy" id="155417"/>
    <lineage>
        <taxon>Eukaryota</taxon>
        <taxon>Fungi</taxon>
        <taxon>Dikarya</taxon>
        <taxon>Ascomycota</taxon>
        <taxon>Pezizomycotina</taxon>
        <taxon>Sordariomycetes</taxon>
        <taxon>Xylariomycetidae</taxon>
        <taxon>Xylariales</taxon>
        <taxon>Xylariales incertae sedis</taxon>
        <taxon>Monosporascus</taxon>
    </lineage>
</organism>
<reference evidence="9 10" key="1">
    <citation type="submission" date="2018-06" db="EMBL/GenBank/DDBJ databases">
        <title>Complete Genomes of Monosporascus.</title>
        <authorList>
            <person name="Robinson A.J."/>
            <person name="Natvig D.O."/>
        </authorList>
    </citation>
    <scope>NUCLEOTIDE SEQUENCE [LARGE SCALE GENOMIC DNA]</scope>
    <source>
        <strain evidence="9 10">CBS 110550</strain>
    </source>
</reference>
<accession>A0A4Q4SS59</accession>
<feature type="repeat" description="WD" evidence="7">
    <location>
        <begin position="253"/>
        <end position="303"/>
    </location>
</feature>
<keyword evidence="2" id="KW-0963">Cytoplasm</keyword>
<name>A0A4Q4SS59_9PEZI</name>
<dbReference type="SUPFAM" id="SSF50969">
    <property type="entry name" value="YVTN repeat-like/Quinoprotein amine dehydrogenase"/>
    <property type="match status" value="1"/>
</dbReference>
<evidence type="ECO:0000256" key="3">
    <source>
        <dbReference type="ARBA" id="ARBA00022574"/>
    </source>
</evidence>
<keyword evidence="5" id="KW-0677">Repeat</keyword>
<dbReference type="PROSITE" id="PS50294">
    <property type="entry name" value="WD_REPEATS_REGION"/>
    <property type="match status" value="2"/>
</dbReference>
<feature type="repeat" description="WD" evidence="7">
    <location>
        <begin position="877"/>
        <end position="909"/>
    </location>
</feature>
<gene>
    <name evidence="9" type="ORF">DL764_010801</name>
</gene>
<dbReference type="GO" id="GO:0005737">
    <property type="term" value="C:cytoplasm"/>
    <property type="evidence" value="ECO:0007669"/>
    <property type="project" value="UniProtKB-SubCell"/>
</dbReference>
<proteinExistence type="inferred from homology"/>
<comment type="similarity">
    <text evidence="6">Belongs to the WD repeat WDR6 family.</text>
</comment>
<evidence type="ECO:0000256" key="6">
    <source>
        <dbReference type="ARBA" id="ARBA00038255"/>
    </source>
</evidence>
<evidence type="ECO:0000256" key="2">
    <source>
        <dbReference type="ARBA" id="ARBA00022490"/>
    </source>
</evidence>
<dbReference type="InterPro" id="IPR001680">
    <property type="entry name" value="WD40_rpt"/>
</dbReference>
<dbReference type="InterPro" id="IPR051973">
    <property type="entry name" value="tRNA_Anticodon_Mtase-Reg"/>
</dbReference>
<dbReference type="SUPFAM" id="SSF50978">
    <property type="entry name" value="WD40 repeat-like"/>
    <property type="match status" value="2"/>
</dbReference>
<sequence length="1251" mass="135400">MSPETPVANRPQPAPLGRLRREHILNPVTALAFYTSGNGRRCVLAGEDTDIGVYDVTSARLLGRLPVFRAQPIHGIAVPPPPRRRDAFATTAATSPRTPPRSILVWGGHSVASIPGAPVEAMVCGDPVPQEASVAAESPPVEEAKAPDWILDGAISPFTGDEDRVVLLTAHNEVVEAHASGHGATIALGRVRSPSRPILYSGNLAWVAEDRILVAAGTVFGEILVWKCRPGGSEPAEGEWEEPDSGCEVLFVFAGHEGSIFGVHISPEMTRTASGDAVRLLASCSDDRTIRVWDITEGDEGSRTYDQRISDARETGFGDSVGAVVDDDSSARCLAVTMAHLSRIWHVEFPQEQRLFPSDDTVQIYSFGEDSTAQKWHLCFDTQQLQSPRPEGSARDYVKPTARLVRQSAHSNHSGKHIWSRAIHSSKGEVLVATGGSDGKVALIRGSPTVPLPDKAVAQPESPSTPSNTIRITSFTLADVSRACLPPHTTYDANPVQAGNGGDKGATHMDSESRPLYKRKNARESFQRYTFITERRILVVTNHGKLFLGTFNEKDEELELEWAELPLPEEISQALLSYSVLGSSRVKPLAFVGTTAGDVYCYDDAAAADDRLSLRPLTNVGGKVADVFCLSDVGHPSSKRLQDSSADIGNGYSTDHSVELLVTVLGAPRAVIIRLDSRLSVTQSEVTLEKGFQVTGAASYQGYLLLGSRTGAISILGQDGTGGYSPILTVKVKLGDAVTSIVPLPTRSDQAPGGFLATCRDGKYRIYELQATHGIVELNILHEVNPQSVSLIEGAWFSDNGGGAKDLMLCGFRGKNMVLWNETRRREIASVDCGGAHRSFAYTRLSANAEGFRFIYTKASQMHVFSQTDAPQKTLKPGGHGREIKAISSSLNGRYIATGAEDTAIRIWEYYYTSSSDHNDASPSSRRRGDFRCVAVLERHSTGIQTLKWHGNEYLFSSAGNEEFYAWRINRIASDVCPLGTVCEAVFPDRSEGGDLRIMDFEVERTTTITGYGSSHQDGDAAFCITMALSNSTLQSYAYTRRSGFSLRGRRSYTGACVTQLRHLGTVDRGGPGVLIAATDGHLAIYGNLTSPSDQNDETGEEFRDVTVTKLHQNSVKSLDMRRVESSGETTYLVVTGGDDNALGVTHLNFNAAEARYEIRGKSIVRSAHAAAITGIAILRMINDNRDAIVVSTSNDQRAKTWKLAGWQSVGLTIALLDDRYSSVADSGDLEVLDENRFVVAGAGMEVWSLP</sequence>
<dbReference type="InterPro" id="IPR015943">
    <property type="entry name" value="WD40/YVTN_repeat-like_dom_sf"/>
</dbReference>
<dbReference type="Proteomes" id="UP000293360">
    <property type="component" value="Unassembled WGS sequence"/>
</dbReference>
<dbReference type="PANTHER" id="PTHR14344">
    <property type="entry name" value="WD REPEAT PROTEIN"/>
    <property type="match status" value="1"/>
</dbReference>
<keyword evidence="4" id="KW-0819">tRNA processing</keyword>
<dbReference type="GO" id="GO:0030488">
    <property type="term" value="P:tRNA methylation"/>
    <property type="evidence" value="ECO:0007669"/>
    <property type="project" value="TreeGrafter"/>
</dbReference>
<dbReference type="InterPro" id="IPR019775">
    <property type="entry name" value="WD40_repeat_CS"/>
</dbReference>
<evidence type="ECO:0000256" key="1">
    <source>
        <dbReference type="ARBA" id="ARBA00004496"/>
    </source>
</evidence>
<comment type="subcellular location">
    <subcellularLocation>
        <location evidence="1">Cytoplasm</location>
    </subcellularLocation>
</comment>
<dbReference type="InterPro" id="IPR011044">
    <property type="entry name" value="Quino_amine_DH_bsu"/>
</dbReference>
<dbReference type="EMBL" id="QJNU01001583">
    <property type="protein sequence ID" value="RYO74542.1"/>
    <property type="molecule type" value="Genomic_DNA"/>
</dbReference>
<dbReference type="SMART" id="SM00320">
    <property type="entry name" value="WD40"/>
    <property type="match status" value="7"/>
</dbReference>
<evidence type="ECO:0000256" key="5">
    <source>
        <dbReference type="ARBA" id="ARBA00022737"/>
    </source>
</evidence>
<dbReference type="STRING" id="155417.A0A4Q4SS59"/>
<dbReference type="OrthoDB" id="5594999at2759"/>
<keyword evidence="3 7" id="KW-0853">WD repeat</keyword>
<dbReference type="PROSITE" id="PS50082">
    <property type="entry name" value="WD_REPEATS_2"/>
    <property type="match status" value="2"/>
</dbReference>